<proteinExistence type="inferred from homology"/>
<dbReference type="PANTHER" id="PTHR11705">
    <property type="entry name" value="PROTEASE FAMILY M14 CARBOXYPEPTIDASE A,B"/>
    <property type="match status" value="1"/>
</dbReference>
<evidence type="ECO:0000313" key="8">
    <source>
        <dbReference type="Proteomes" id="UP001530377"/>
    </source>
</evidence>
<dbReference type="InterPro" id="IPR000834">
    <property type="entry name" value="Peptidase_M14"/>
</dbReference>
<dbReference type="InterPro" id="IPR002126">
    <property type="entry name" value="Cadherin-like_dom"/>
</dbReference>
<sequence length="563" mass="61466">MNLRLAFFMLYYSASHPVYGQATSSLRGMTTPPTTPPIVTYETIPGHDCIRSMKGMLDSMEDLAEAHPDLLTMTKIGESYLKNNDGPAAYGTYDVPTGGHDIFALNVTATSGAISSTSTKGRFLVTSGVHPREFAPPELLARFVEMLVNGYGEDAEITMVLERTEIHAILYVNPDGRWMAEKYPELMWRKNLNFGSGNDDCISILSIFGSPGVDINRNFDFMWGHLDDGASSDDPCNGMYHGPSAESEPETRAVSEYAKRLFPEGQRKTDPEGEVDVPFGESITGIYADIHAAGGYVVYPWGYEDSKTPDDEALQAIGRKLQSFNEYKLWAGSQPDFQYAASGIAIDYMYAALGVASLGLEIGDDFSQECAAFEDEIVPNNMPALLYAAKIAGAPYSEVKGPDVLDFVIVENEQEDMVLVSARASDGELVNAITVDGSFDKFPTGDQSVAELRFYIDDGEISWTAVNPGDETIQETIDTSSLTLGRHTLYVQATDSDGYKGPISSLFISLPLTQTISNPPTSSPIDQSTFPSDGSGDSNFLDVFLDFLYGLFFGPDKSKRKLI</sequence>
<dbReference type="Gene3D" id="3.40.630.10">
    <property type="entry name" value="Zn peptidases"/>
    <property type="match status" value="1"/>
</dbReference>
<evidence type="ECO:0000256" key="3">
    <source>
        <dbReference type="PROSITE-ProRule" id="PRU01379"/>
    </source>
</evidence>
<dbReference type="PROSITE" id="PS50268">
    <property type="entry name" value="CADHERIN_2"/>
    <property type="match status" value="1"/>
</dbReference>
<feature type="signal peptide" evidence="4">
    <location>
        <begin position="1"/>
        <end position="20"/>
    </location>
</feature>
<keyword evidence="4" id="KW-0732">Signal</keyword>
<evidence type="ECO:0000256" key="2">
    <source>
        <dbReference type="ARBA" id="ARBA00005988"/>
    </source>
</evidence>
<evidence type="ECO:0000256" key="1">
    <source>
        <dbReference type="ARBA" id="ARBA00001947"/>
    </source>
</evidence>
<evidence type="ECO:0000259" key="5">
    <source>
        <dbReference type="PROSITE" id="PS50268"/>
    </source>
</evidence>
<dbReference type="AlphaFoldDB" id="A0ABD3R8X9"/>
<reference evidence="7 8" key="1">
    <citation type="submission" date="2024-10" db="EMBL/GenBank/DDBJ databases">
        <title>Updated reference genomes for cyclostephanoid diatoms.</title>
        <authorList>
            <person name="Roberts W.R."/>
            <person name="Alverson A.J."/>
        </authorList>
    </citation>
    <scope>NUCLEOTIDE SEQUENCE [LARGE SCALE GENOMIC DNA]</scope>
    <source>
        <strain evidence="7 8">AJA228-03</strain>
    </source>
</reference>
<feature type="active site" description="Proton donor/acceptor" evidence="3">
    <location>
        <position position="361"/>
    </location>
</feature>
<comment type="similarity">
    <text evidence="2 3">Belongs to the peptidase M14 family.</text>
</comment>
<evidence type="ECO:0008006" key="9">
    <source>
        <dbReference type="Google" id="ProtNLM"/>
    </source>
</evidence>
<organism evidence="7 8">
    <name type="scientific">Cyclostephanos tholiformis</name>
    <dbReference type="NCBI Taxonomy" id="382380"/>
    <lineage>
        <taxon>Eukaryota</taxon>
        <taxon>Sar</taxon>
        <taxon>Stramenopiles</taxon>
        <taxon>Ochrophyta</taxon>
        <taxon>Bacillariophyta</taxon>
        <taxon>Coscinodiscophyceae</taxon>
        <taxon>Thalassiosirophycidae</taxon>
        <taxon>Stephanodiscales</taxon>
        <taxon>Stephanodiscaceae</taxon>
        <taxon>Cyclostephanos</taxon>
    </lineage>
</organism>
<name>A0ABD3R8X9_9STRA</name>
<evidence type="ECO:0000259" key="6">
    <source>
        <dbReference type="PROSITE" id="PS52035"/>
    </source>
</evidence>
<dbReference type="Proteomes" id="UP001530377">
    <property type="component" value="Unassembled WGS sequence"/>
</dbReference>
<dbReference type="Pfam" id="PF00246">
    <property type="entry name" value="Peptidase_M14"/>
    <property type="match status" value="1"/>
</dbReference>
<dbReference type="SUPFAM" id="SSF53187">
    <property type="entry name" value="Zn-dependent exopeptidases"/>
    <property type="match status" value="1"/>
</dbReference>
<comment type="caution">
    <text evidence="7">The sequence shown here is derived from an EMBL/GenBank/DDBJ whole genome shotgun (WGS) entry which is preliminary data.</text>
</comment>
<feature type="domain" description="Cadherin" evidence="5">
    <location>
        <begin position="401"/>
        <end position="522"/>
    </location>
</feature>
<dbReference type="SMART" id="SM00631">
    <property type="entry name" value="Zn_pept"/>
    <property type="match status" value="1"/>
</dbReference>
<protein>
    <recommendedName>
        <fullName evidence="9">Peptidase M14 carboxypeptidase A domain-containing protein</fullName>
    </recommendedName>
</protein>
<dbReference type="PANTHER" id="PTHR11705:SF119">
    <property type="entry name" value="OS02G0119300 PROTEIN"/>
    <property type="match status" value="1"/>
</dbReference>
<comment type="cofactor">
    <cofactor evidence="1">
        <name>Zn(2+)</name>
        <dbReference type="ChEBI" id="CHEBI:29105"/>
    </cofactor>
</comment>
<evidence type="ECO:0000256" key="4">
    <source>
        <dbReference type="SAM" id="SignalP"/>
    </source>
</evidence>
<accession>A0ABD3R8X9</accession>
<evidence type="ECO:0000313" key="7">
    <source>
        <dbReference type="EMBL" id="KAL3809455.1"/>
    </source>
</evidence>
<feature type="domain" description="Peptidase M14" evidence="6">
    <location>
        <begin position="49"/>
        <end position="391"/>
    </location>
</feature>
<gene>
    <name evidence="7" type="ORF">ACHAXA_001283</name>
</gene>
<dbReference type="PROSITE" id="PS52035">
    <property type="entry name" value="PEPTIDASE_M14"/>
    <property type="match status" value="1"/>
</dbReference>
<feature type="chain" id="PRO_5044890781" description="Peptidase M14 carboxypeptidase A domain-containing protein" evidence="4">
    <location>
        <begin position="21"/>
        <end position="563"/>
    </location>
</feature>
<keyword evidence="8" id="KW-1185">Reference proteome</keyword>
<dbReference type="EMBL" id="JALLPB020000405">
    <property type="protein sequence ID" value="KAL3809455.1"/>
    <property type="molecule type" value="Genomic_DNA"/>
</dbReference>